<keyword evidence="4" id="KW-1185">Reference proteome</keyword>
<accession>A0A8H4RG64</accession>
<feature type="domain" description="Beta-lactamase-related" evidence="2">
    <location>
        <begin position="9"/>
        <end position="161"/>
    </location>
</feature>
<evidence type="ECO:0000256" key="1">
    <source>
        <dbReference type="ARBA" id="ARBA00038215"/>
    </source>
</evidence>
<dbReference type="Gene3D" id="3.40.710.10">
    <property type="entry name" value="DD-peptidase/beta-lactamase superfamily"/>
    <property type="match status" value="1"/>
</dbReference>
<evidence type="ECO:0000313" key="3">
    <source>
        <dbReference type="EMBL" id="KAF4629480.1"/>
    </source>
</evidence>
<organism evidence="3 4">
    <name type="scientific">Cudoniella acicularis</name>
    <dbReference type="NCBI Taxonomy" id="354080"/>
    <lineage>
        <taxon>Eukaryota</taxon>
        <taxon>Fungi</taxon>
        <taxon>Dikarya</taxon>
        <taxon>Ascomycota</taxon>
        <taxon>Pezizomycotina</taxon>
        <taxon>Leotiomycetes</taxon>
        <taxon>Helotiales</taxon>
        <taxon>Tricladiaceae</taxon>
        <taxon>Cudoniella</taxon>
    </lineage>
</organism>
<dbReference type="EMBL" id="JAAMPI010000672">
    <property type="protein sequence ID" value="KAF4629480.1"/>
    <property type="molecule type" value="Genomic_DNA"/>
</dbReference>
<comment type="caution">
    <text evidence="3">The sequence shown here is derived from an EMBL/GenBank/DDBJ whole genome shotgun (WGS) entry which is preliminary data.</text>
</comment>
<name>A0A8H4RG64_9HELO</name>
<dbReference type="Proteomes" id="UP000566819">
    <property type="component" value="Unassembled WGS sequence"/>
</dbReference>
<gene>
    <name evidence="3" type="ORF">G7Y89_g8670</name>
</gene>
<dbReference type="PANTHER" id="PTHR46825">
    <property type="entry name" value="D-ALANYL-D-ALANINE-CARBOXYPEPTIDASE/ENDOPEPTIDASE AMPH"/>
    <property type="match status" value="1"/>
</dbReference>
<dbReference type="InterPro" id="IPR050491">
    <property type="entry name" value="AmpC-like"/>
</dbReference>
<evidence type="ECO:0000313" key="4">
    <source>
        <dbReference type="Proteomes" id="UP000566819"/>
    </source>
</evidence>
<protein>
    <recommendedName>
        <fullName evidence="2">Beta-lactamase-related domain-containing protein</fullName>
    </recommendedName>
</protein>
<proteinExistence type="inferred from homology"/>
<dbReference type="AlphaFoldDB" id="A0A8H4RG64"/>
<evidence type="ECO:0000259" key="2">
    <source>
        <dbReference type="Pfam" id="PF00144"/>
    </source>
</evidence>
<reference evidence="3 4" key="1">
    <citation type="submission" date="2020-03" db="EMBL/GenBank/DDBJ databases">
        <title>Draft Genome Sequence of Cudoniella acicularis.</title>
        <authorList>
            <person name="Buettner E."/>
            <person name="Kellner H."/>
        </authorList>
    </citation>
    <scope>NUCLEOTIDE SEQUENCE [LARGE SCALE GENOMIC DNA]</scope>
    <source>
        <strain evidence="3 4">DSM 108380</strain>
    </source>
</reference>
<dbReference type="Gene3D" id="2.40.128.600">
    <property type="match status" value="1"/>
</dbReference>
<dbReference type="InterPro" id="IPR012338">
    <property type="entry name" value="Beta-lactam/transpept-like"/>
</dbReference>
<dbReference type="OrthoDB" id="5946976at2759"/>
<dbReference type="Pfam" id="PF00144">
    <property type="entry name" value="Beta-lactamase"/>
    <property type="match status" value="1"/>
</dbReference>
<dbReference type="InterPro" id="IPR001466">
    <property type="entry name" value="Beta-lactam-related"/>
</dbReference>
<dbReference type="SUPFAM" id="SSF56601">
    <property type="entry name" value="beta-lactamase/transpeptidase-like"/>
    <property type="match status" value="1"/>
</dbReference>
<comment type="similarity">
    <text evidence="1">Belongs to the peptidase S12 family.</text>
</comment>
<dbReference type="PANTHER" id="PTHR46825:SF9">
    <property type="entry name" value="BETA-LACTAMASE-RELATED DOMAIN-CONTAINING PROTEIN"/>
    <property type="match status" value="1"/>
</dbReference>
<sequence>MAILELIASFREDFSYNNLVYSFADIALEKIAGVSFGTFIHKEIFEPLGLLRTTIGPTSLDNVAKSYQTLDNCTSWRIPTSNIQDSTVIGATGGAKSTINDLLTTSGILSLPQTNSTSTKGSLFRELPTLVQNHILASATKPNGQFYGLGLVVTELPSALGLVGLNLPIVTRNCEEDDRKSFESLSQLQKQMDDAQFVGTPVKPLKSYQGRYYNSIGTFFIDVAAEGEQLRMWCRGYEGVDYNSYHYDHDIFAWATNRDHEIKMIGNDIAADQQKPLEKPT</sequence>